<protein>
    <submittedName>
        <fullName evidence="1">Mur ligase</fullName>
    </submittedName>
</protein>
<keyword evidence="2" id="KW-1185">Reference proteome</keyword>
<sequence>MAIDLSLDRIRAVLAQLPQYTRPTIHITGTNGKGSVVALLSSILQASNITTGRFTSPHLVARYDSICINGSPISESLYDEVKAYVKTADDQIHAGLTNFELLTLIALQAFERNQVDVVVLEVGLGGRLDATNIVPDDAIWVSGLTAVDLDHQAFLGGSVEAIAREKAAIARPGRPFVLGPQLAHPDVAYVVHDVVKERGAHLLDHIRISKDIDGDPTSFALSQERFSPPLGDTFLASLPCFPDTILKGRLPLCGEHQLQNLSVALTVISALFTHPPPTTMTSRCDVYKSRISPSTITKGIESVRWPGRLSFHSVPTPDAPDSQELVVLADGAHNAASAATLSAYITHLLSHLHPPETTRPRRLNLIYILGLSHSPPKTPLETLSPLFPPTLPNNGHQLDVQISVAILPFIPPTDMPWIKIEPSVNIRTTINQLFTPDQVEKFGLQVRDFLQPNSTAAAQTETHITNTELPLNGALVEALKWASSASHRDQDEGGMCLVIVAGSLYLVADFYRYLIHIGRGPDVYPDPFLGQSTN</sequence>
<name>A0ACD3ALY2_9AGAR</name>
<reference evidence="1 2" key="1">
    <citation type="journal article" date="2019" name="Nat. Ecol. Evol.">
        <title>Megaphylogeny resolves global patterns of mushroom evolution.</title>
        <authorList>
            <person name="Varga T."/>
            <person name="Krizsan K."/>
            <person name="Foldi C."/>
            <person name="Dima B."/>
            <person name="Sanchez-Garcia M."/>
            <person name="Sanchez-Ramirez S."/>
            <person name="Szollosi G.J."/>
            <person name="Szarkandi J.G."/>
            <person name="Papp V."/>
            <person name="Albert L."/>
            <person name="Andreopoulos W."/>
            <person name="Angelini C."/>
            <person name="Antonin V."/>
            <person name="Barry K.W."/>
            <person name="Bougher N.L."/>
            <person name="Buchanan P."/>
            <person name="Buyck B."/>
            <person name="Bense V."/>
            <person name="Catcheside P."/>
            <person name="Chovatia M."/>
            <person name="Cooper J."/>
            <person name="Damon W."/>
            <person name="Desjardin D."/>
            <person name="Finy P."/>
            <person name="Geml J."/>
            <person name="Haridas S."/>
            <person name="Hughes K."/>
            <person name="Justo A."/>
            <person name="Karasinski D."/>
            <person name="Kautmanova I."/>
            <person name="Kiss B."/>
            <person name="Kocsube S."/>
            <person name="Kotiranta H."/>
            <person name="LaButti K.M."/>
            <person name="Lechner B.E."/>
            <person name="Liimatainen K."/>
            <person name="Lipzen A."/>
            <person name="Lukacs Z."/>
            <person name="Mihaltcheva S."/>
            <person name="Morgado L.N."/>
            <person name="Niskanen T."/>
            <person name="Noordeloos M.E."/>
            <person name="Ohm R.A."/>
            <person name="Ortiz-Santana B."/>
            <person name="Ovrebo C."/>
            <person name="Racz N."/>
            <person name="Riley R."/>
            <person name="Savchenko A."/>
            <person name="Shiryaev A."/>
            <person name="Soop K."/>
            <person name="Spirin V."/>
            <person name="Szebenyi C."/>
            <person name="Tomsovsky M."/>
            <person name="Tulloss R.E."/>
            <person name="Uehling J."/>
            <person name="Grigoriev I.V."/>
            <person name="Vagvolgyi C."/>
            <person name="Papp T."/>
            <person name="Martin F.M."/>
            <person name="Miettinen O."/>
            <person name="Hibbett D.S."/>
            <person name="Nagy L.G."/>
        </authorList>
    </citation>
    <scope>NUCLEOTIDE SEQUENCE [LARGE SCALE GENOMIC DNA]</scope>
    <source>
        <strain evidence="1 2">NL-1719</strain>
    </source>
</reference>
<dbReference type="EMBL" id="ML208399">
    <property type="protein sequence ID" value="TFK66612.1"/>
    <property type="molecule type" value="Genomic_DNA"/>
</dbReference>
<evidence type="ECO:0000313" key="1">
    <source>
        <dbReference type="EMBL" id="TFK66612.1"/>
    </source>
</evidence>
<accession>A0ACD3ALY2</accession>
<keyword evidence="1" id="KW-0436">Ligase</keyword>
<evidence type="ECO:0000313" key="2">
    <source>
        <dbReference type="Proteomes" id="UP000308600"/>
    </source>
</evidence>
<gene>
    <name evidence="1" type="ORF">BDN72DRAFT_844122</name>
</gene>
<dbReference type="Proteomes" id="UP000308600">
    <property type="component" value="Unassembled WGS sequence"/>
</dbReference>
<organism evidence="1 2">
    <name type="scientific">Pluteus cervinus</name>
    <dbReference type="NCBI Taxonomy" id="181527"/>
    <lineage>
        <taxon>Eukaryota</taxon>
        <taxon>Fungi</taxon>
        <taxon>Dikarya</taxon>
        <taxon>Basidiomycota</taxon>
        <taxon>Agaricomycotina</taxon>
        <taxon>Agaricomycetes</taxon>
        <taxon>Agaricomycetidae</taxon>
        <taxon>Agaricales</taxon>
        <taxon>Pluteineae</taxon>
        <taxon>Pluteaceae</taxon>
        <taxon>Pluteus</taxon>
    </lineage>
</organism>
<proteinExistence type="predicted"/>